<name>A0A6J5N9I2_9CAUD</name>
<protein>
    <submittedName>
        <fullName evidence="1">Uncharacterized protein</fullName>
    </submittedName>
</protein>
<evidence type="ECO:0000313" key="1">
    <source>
        <dbReference type="EMBL" id="CAB4153773.1"/>
    </source>
</evidence>
<accession>A0A6J5N9I2</accession>
<reference evidence="1" key="1">
    <citation type="submission" date="2020-04" db="EMBL/GenBank/DDBJ databases">
        <authorList>
            <person name="Chiriac C."/>
            <person name="Salcher M."/>
            <person name="Ghai R."/>
            <person name="Kavagutti S V."/>
        </authorList>
    </citation>
    <scope>NUCLEOTIDE SEQUENCE</scope>
</reference>
<proteinExistence type="predicted"/>
<evidence type="ECO:0000313" key="2">
    <source>
        <dbReference type="EMBL" id="CAB5226043.1"/>
    </source>
</evidence>
<organism evidence="1">
    <name type="scientific">uncultured Caudovirales phage</name>
    <dbReference type="NCBI Taxonomy" id="2100421"/>
    <lineage>
        <taxon>Viruses</taxon>
        <taxon>Duplodnaviria</taxon>
        <taxon>Heunggongvirae</taxon>
        <taxon>Uroviricota</taxon>
        <taxon>Caudoviricetes</taxon>
        <taxon>Peduoviridae</taxon>
        <taxon>Maltschvirus</taxon>
        <taxon>Maltschvirus maltsch</taxon>
    </lineage>
</organism>
<gene>
    <name evidence="1" type="ORF">UFOVP640_24</name>
    <name evidence="2" type="ORF">UFOVP759_28</name>
</gene>
<dbReference type="SUPFAM" id="SSF69279">
    <property type="entry name" value="Phage tail proteins"/>
    <property type="match status" value="1"/>
</dbReference>
<dbReference type="EMBL" id="LR798359">
    <property type="protein sequence ID" value="CAB5226043.1"/>
    <property type="molecule type" value="Genomic_DNA"/>
</dbReference>
<sequence>MATLHGNDGAIIIDGTTLAAVRNFSIESTADTIETTVMGNDARTYLKGISTFSGSADIYFDDSQFSSNVFNPANSTGTVGQNNVAGKFYLDQDATNDIIVWANSMIVTGFTINSSMDGMVEGSLSFQGSGTLGYSNTGNL</sequence>
<dbReference type="EMBL" id="LR796599">
    <property type="protein sequence ID" value="CAB4153773.1"/>
    <property type="molecule type" value="Genomic_DNA"/>
</dbReference>